<name>A0ABD3KB48_EUCGL</name>
<organism evidence="1 2">
    <name type="scientific">Eucalyptus globulus</name>
    <name type="common">Tasmanian blue gum</name>
    <dbReference type="NCBI Taxonomy" id="34317"/>
    <lineage>
        <taxon>Eukaryota</taxon>
        <taxon>Viridiplantae</taxon>
        <taxon>Streptophyta</taxon>
        <taxon>Embryophyta</taxon>
        <taxon>Tracheophyta</taxon>
        <taxon>Spermatophyta</taxon>
        <taxon>Magnoliopsida</taxon>
        <taxon>eudicotyledons</taxon>
        <taxon>Gunneridae</taxon>
        <taxon>Pentapetalae</taxon>
        <taxon>rosids</taxon>
        <taxon>malvids</taxon>
        <taxon>Myrtales</taxon>
        <taxon>Myrtaceae</taxon>
        <taxon>Myrtoideae</taxon>
        <taxon>Eucalypteae</taxon>
        <taxon>Eucalyptus</taxon>
    </lineage>
</organism>
<keyword evidence="2" id="KW-1185">Reference proteome</keyword>
<dbReference type="EMBL" id="JBJKBG010000006">
    <property type="protein sequence ID" value="KAL3735894.1"/>
    <property type="molecule type" value="Genomic_DNA"/>
</dbReference>
<protein>
    <submittedName>
        <fullName evidence="1">Uncharacterized protein</fullName>
    </submittedName>
</protein>
<evidence type="ECO:0000313" key="1">
    <source>
        <dbReference type="EMBL" id="KAL3735894.1"/>
    </source>
</evidence>
<evidence type="ECO:0000313" key="2">
    <source>
        <dbReference type="Proteomes" id="UP001634007"/>
    </source>
</evidence>
<proteinExistence type="predicted"/>
<gene>
    <name evidence="1" type="ORF">ACJRO7_024938</name>
</gene>
<accession>A0ABD3KB48</accession>
<dbReference type="Proteomes" id="UP001634007">
    <property type="component" value="Unassembled WGS sequence"/>
</dbReference>
<reference evidence="1 2" key="1">
    <citation type="submission" date="2024-11" db="EMBL/GenBank/DDBJ databases">
        <title>Chromosome-level genome assembly of Eucalyptus globulus Labill. provides insights into its genome evolution.</title>
        <authorList>
            <person name="Li X."/>
        </authorList>
    </citation>
    <scope>NUCLEOTIDE SEQUENCE [LARGE SCALE GENOMIC DNA]</scope>
    <source>
        <strain evidence="1">CL2024</strain>
        <tissue evidence="1">Fresh tender leaves</tissue>
    </source>
</reference>
<sequence>MGLNLWAPFPITDISMGQNIFEGPFSIPAPKPKLKLNNVLGLIPDLPGSPWFAIAASHIMQFDHLRRTPHHHAVVCRPGTHRVRYSRVSTSEWSVTIEVPKSG</sequence>
<comment type="caution">
    <text evidence="1">The sequence shown here is derived from an EMBL/GenBank/DDBJ whole genome shotgun (WGS) entry which is preliminary data.</text>
</comment>
<dbReference type="AlphaFoldDB" id="A0ABD3KB48"/>